<dbReference type="InterPro" id="IPR045170">
    <property type="entry name" value="MTOX"/>
</dbReference>
<protein>
    <submittedName>
        <fullName evidence="7">N-methyl-L-tryptophan oxidase</fullName>
        <ecNumber evidence="7">1.5.3.2</ecNumber>
    </submittedName>
</protein>
<comment type="caution">
    <text evidence="7">The sequence shown here is derived from an EMBL/GenBank/DDBJ whole genome shotgun (WGS) entry which is preliminary data.</text>
</comment>
<name>A0ABT9IR32_9MICC</name>
<dbReference type="EMBL" id="JAVALS010000006">
    <property type="protein sequence ID" value="MDP5227584.1"/>
    <property type="molecule type" value="Genomic_DNA"/>
</dbReference>
<dbReference type="InterPro" id="IPR036188">
    <property type="entry name" value="FAD/NAD-bd_sf"/>
</dbReference>
<keyword evidence="5" id="KW-0812">Transmembrane</keyword>
<sequence length="392" mass="42450">MSSGYTHIVIGAGAIGAATAYWLARTPGTRVLVLEQYELVNARNSSGDVSRIIRHAYHSTAYTALTPAMFQSWAEVEKDAGLRLYLKTGGLDLATAEPAALASLDGYRSALAAQGIPYQDLSAKDIRRAWPQWSIGDDVTGMYQEDGGLIDIRASVAAHTSLAQARGVTFLPHTPVTGVVVQPGSVTVRTTAGDFHGGHLVAAAGSWLGTLMPDLGLNYRLTLSQEQVSYFSTPQLRDFTPDRFPIWIFHGEQDHYGFPVYGEPAVKIARDMRGRFITSEERVFEGDAAEAALLEGFLRRWLPGAVGPVWANKTCVYDMPPDRDFVLDTVPGAPHVAVFNGAGHAGKFASLVGRILGELVTDGTTAHPIDAFSLRRPAITDPDFIPLFHLHH</sequence>
<evidence type="ECO:0000259" key="6">
    <source>
        <dbReference type="Pfam" id="PF01266"/>
    </source>
</evidence>
<dbReference type="Gene3D" id="3.30.9.10">
    <property type="entry name" value="D-Amino Acid Oxidase, subunit A, domain 2"/>
    <property type="match status" value="1"/>
</dbReference>
<keyword evidence="5" id="KW-0472">Membrane</keyword>
<evidence type="ECO:0000256" key="4">
    <source>
        <dbReference type="ARBA" id="ARBA00023002"/>
    </source>
</evidence>
<proteinExistence type="predicted"/>
<keyword evidence="5" id="KW-1133">Transmembrane helix</keyword>
<keyword evidence="2" id="KW-0285">Flavoprotein</keyword>
<dbReference type="Gene3D" id="3.50.50.60">
    <property type="entry name" value="FAD/NAD(P)-binding domain"/>
    <property type="match status" value="1"/>
</dbReference>
<evidence type="ECO:0000256" key="2">
    <source>
        <dbReference type="ARBA" id="ARBA00022630"/>
    </source>
</evidence>
<evidence type="ECO:0000313" key="8">
    <source>
        <dbReference type="Proteomes" id="UP001232725"/>
    </source>
</evidence>
<dbReference type="GO" id="GO:0050131">
    <property type="term" value="F:N-methyl-L-amino-acid oxidase activity"/>
    <property type="evidence" value="ECO:0007669"/>
    <property type="project" value="UniProtKB-EC"/>
</dbReference>
<evidence type="ECO:0000256" key="5">
    <source>
        <dbReference type="SAM" id="Phobius"/>
    </source>
</evidence>
<evidence type="ECO:0000313" key="7">
    <source>
        <dbReference type="EMBL" id="MDP5227584.1"/>
    </source>
</evidence>
<organism evidence="7 8">
    <name type="scientific">Arthrobacter horti</name>
    <dbReference type="NCBI Taxonomy" id="3068273"/>
    <lineage>
        <taxon>Bacteria</taxon>
        <taxon>Bacillati</taxon>
        <taxon>Actinomycetota</taxon>
        <taxon>Actinomycetes</taxon>
        <taxon>Micrococcales</taxon>
        <taxon>Micrococcaceae</taxon>
        <taxon>Arthrobacter</taxon>
    </lineage>
</organism>
<dbReference type="NCBIfam" id="NF008425">
    <property type="entry name" value="PRK11259.1"/>
    <property type="match status" value="1"/>
</dbReference>
<dbReference type="RefSeq" id="WP_305996635.1">
    <property type="nucleotide sequence ID" value="NZ_JAVALS010000006.1"/>
</dbReference>
<dbReference type="SUPFAM" id="SSF51905">
    <property type="entry name" value="FAD/NAD(P)-binding domain"/>
    <property type="match status" value="1"/>
</dbReference>
<feature type="domain" description="FAD dependent oxidoreductase" evidence="6">
    <location>
        <begin position="8"/>
        <end position="359"/>
    </location>
</feature>
<feature type="transmembrane region" description="Helical" evidence="5">
    <location>
        <begin position="6"/>
        <end position="24"/>
    </location>
</feature>
<accession>A0ABT9IR32</accession>
<dbReference type="Pfam" id="PF01266">
    <property type="entry name" value="DAO"/>
    <property type="match status" value="1"/>
</dbReference>
<evidence type="ECO:0000256" key="3">
    <source>
        <dbReference type="ARBA" id="ARBA00022827"/>
    </source>
</evidence>
<keyword evidence="8" id="KW-1185">Reference proteome</keyword>
<dbReference type="Proteomes" id="UP001232725">
    <property type="component" value="Unassembled WGS sequence"/>
</dbReference>
<evidence type="ECO:0000256" key="1">
    <source>
        <dbReference type="ARBA" id="ARBA00001974"/>
    </source>
</evidence>
<dbReference type="PANTHER" id="PTHR10961">
    <property type="entry name" value="PEROXISOMAL SARCOSINE OXIDASE"/>
    <property type="match status" value="1"/>
</dbReference>
<dbReference type="InterPro" id="IPR006076">
    <property type="entry name" value="FAD-dep_OxRdtase"/>
</dbReference>
<keyword evidence="4 7" id="KW-0560">Oxidoreductase</keyword>
<dbReference type="PANTHER" id="PTHR10961:SF7">
    <property type="entry name" value="FAD DEPENDENT OXIDOREDUCTASE DOMAIN-CONTAINING PROTEIN"/>
    <property type="match status" value="1"/>
</dbReference>
<reference evidence="7 8" key="1">
    <citation type="submission" date="2023-08" db="EMBL/GenBank/DDBJ databases">
        <title>Arthrobacter horti sp. nov., isolated from forest soil.</title>
        <authorList>
            <person name="Park M."/>
        </authorList>
    </citation>
    <scope>NUCLEOTIDE SEQUENCE [LARGE SCALE GENOMIC DNA]</scope>
    <source>
        <strain evidence="7 8">YJM1</strain>
    </source>
</reference>
<keyword evidence="3" id="KW-0274">FAD</keyword>
<dbReference type="EC" id="1.5.3.2" evidence="7"/>
<gene>
    <name evidence="7" type="primary">solA</name>
    <name evidence="7" type="ORF">Q9R02_10500</name>
</gene>
<comment type="cofactor">
    <cofactor evidence="1">
        <name>FAD</name>
        <dbReference type="ChEBI" id="CHEBI:57692"/>
    </cofactor>
</comment>
<dbReference type="SUPFAM" id="SSF54373">
    <property type="entry name" value="FAD-linked reductases, C-terminal domain"/>
    <property type="match status" value="1"/>
</dbReference>